<reference evidence="1 2" key="1">
    <citation type="submission" date="2020-08" db="EMBL/GenBank/DDBJ databases">
        <title>Sequencing the genomes of 1000 actinobacteria strains.</title>
        <authorList>
            <person name="Klenk H.-P."/>
        </authorList>
    </citation>
    <scope>NUCLEOTIDE SEQUENCE [LARGE SCALE GENOMIC DNA]</scope>
    <source>
        <strain evidence="1 2">DSM 45809</strain>
    </source>
</reference>
<dbReference type="InterPro" id="IPR026334">
    <property type="entry name" value="FxSxx-COOH"/>
</dbReference>
<dbReference type="AlphaFoldDB" id="A0A7W7M6T7"/>
<protein>
    <submittedName>
        <fullName evidence="1">FXSXX-COOH protein</fullName>
    </submittedName>
</protein>
<evidence type="ECO:0000313" key="2">
    <source>
        <dbReference type="Proteomes" id="UP000546162"/>
    </source>
</evidence>
<dbReference type="EMBL" id="JACHNB010000001">
    <property type="protein sequence ID" value="MBB4739187.1"/>
    <property type="molecule type" value="Genomic_DNA"/>
</dbReference>
<gene>
    <name evidence="1" type="ORF">BJY16_002646</name>
</gene>
<keyword evidence="2" id="KW-1185">Reference proteome</keyword>
<dbReference type="RefSeq" id="WP_239177384.1">
    <property type="nucleotide sequence ID" value="NZ_BAABFG010000005.1"/>
</dbReference>
<organism evidence="1 2">
    <name type="scientific">Actinoplanes octamycinicus</name>
    <dbReference type="NCBI Taxonomy" id="135948"/>
    <lineage>
        <taxon>Bacteria</taxon>
        <taxon>Bacillati</taxon>
        <taxon>Actinomycetota</taxon>
        <taxon>Actinomycetes</taxon>
        <taxon>Micromonosporales</taxon>
        <taxon>Micromonosporaceae</taxon>
        <taxon>Actinoplanes</taxon>
    </lineage>
</organism>
<sequence>METGQPHDAHAPDWRSAMIDVSESTLDELVAREDSALDHCLRRLADDLAGSSEQIAGFNSAL</sequence>
<dbReference type="Proteomes" id="UP000546162">
    <property type="component" value="Unassembled WGS sequence"/>
</dbReference>
<name>A0A7W7M6T7_9ACTN</name>
<proteinExistence type="predicted"/>
<dbReference type="NCBIfam" id="TIGR04268">
    <property type="entry name" value="FxSxx-COOH"/>
    <property type="match status" value="1"/>
</dbReference>
<accession>A0A7W7M6T7</accession>
<comment type="caution">
    <text evidence="1">The sequence shown here is derived from an EMBL/GenBank/DDBJ whole genome shotgun (WGS) entry which is preliminary data.</text>
</comment>
<evidence type="ECO:0000313" key="1">
    <source>
        <dbReference type="EMBL" id="MBB4739187.1"/>
    </source>
</evidence>